<dbReference type="KEGG" id="pkc:PKB_3416"/>
<dbReference type="EMBL" id="HG322950">
    <property type="protein sequence ID" value="CDF84759.1"/>
    <property type="molecule type" value="Genomic_DNA"/>
</dbReference>
<dbReference type="HOGENOM" id="CLU_101782_1_0_6"/>
<keyword evidence="2" id="KW-1185">Reference proteome</keyword>
<dbReference type="STRING" id="1301098.PKB_3416"/>
<organism evidence="1 2">
    <name type="scientific">Pseudomonas knackmussii (strain DSM 6978 / CCUG 54928 / LMG 23759 / B13)</name>
    <dbReference type="NCBI Taxonomy" id="1301098"/>
    <lineage>
        <taxon>Bacteria</taxon>
        <taxon>Pseudomonadati</taxon>
        <taxon>Pseudomonadota</taxon>
        <taxon>Gammaproteobacteria</taxon>
        <taxon>Pseudomonadales</taxon>
        <taxon>Pseudomonadaceae</taxon>
        <taxon>Pseudomonas</taxon>
    </lineage>
</organism>
<proteinExistence type="predicted"/>
<evidence type="ECO:0000313" key="1">
    <source>
        <dbReference type="EMBL" id="CDF84759.1"/>
    </source>
</evidence>
<dbReference type="RefSeq" id="WP_043253263.1">
    <property type="nucleotide sequence ID" value="NZ_HG322950.1"/>
</dbReference>
<sequence length="162" mass="17668">MRQLVVFLAVLALTGCISPNRGRPIDYGEFPAAEYQALATYGTAHVSGRAFAKNRAGNIKPAAGQEVSLIPATDYMKPLLQAYTEQRPITAPDPRARAYTRQVRADSNGNFNFVQVPAGRYYLTCQVNWEVSGTSGPSTVGVFVLSTLTVREGEKVEVQLTR</sequence>
<protein>
    <recommendedName>
        <fullName evidence="3">Lipoprotein</fullName>
    </recommendedName>
</protein>
<reference evidence="1 2" key="2">
    <citation type="submission" date="2014-05" db="EMBL/GenBank/DDBJ databases">
        <title>Genome sequence of the 3-chlorobenzoate degrading bacterium Pseudomonas knackmussii B13 shows multiple evidence for horizontal gene transfer.</title>
        <authorList>
            <person name="Miyazaki R."/>
            <person name="Bertelli C."/>
            <person name="Falquet L."/>
            <person name="Robinson-Rechavi M."/>
            <person name="Gharib W."/>
            <person name="Roy S."/>
            <person name="Van der Meer J.R."/>
        </authorList>
    </citation>
    <scope>NUCLEOTIDE SEQUENCE [LARGE SCALE GENOMIC DNA]</scope>
    <source>
        <strain evidence="1 2">B13</strain>
    </source>
</reference>
<accession>A0A024HJC9</accession>
<dbReference type="eggNOG" id="ENOG5033G3G">
    <property type="taxonomic scope" value="Bacteria"/>
</dbReference>
<dbReference type="Proteomes" id="UP000025241">
    <property type="component" value="Chromosome I"/>
</dbReference>
<dbReference type="PROSITE" id="PS51257">
    <property type="entry name" value="PROKAR_LIPOPROTEIN"/>
    <property type="match status" value="1"/>
</dbReference>
<dbReference type="OrthoDB" id="9795234at2"/>
<evidence type="ECO:0000313" key="2">
    <source>
        <dbReference type="Proteomes" id="UP000025241"/>
    </source>
</evidence>
<dbReference type="PATRIC" id="fig|1301098.3.peg.3430"/>
<dbReference type="AlphaFoldDB" id="A0A024HJC9"/>
<dbReference type="SUPFAM" id="SSF117074">
    <property type="entry name" value="Hypothetical protein PA1324"/>
    <property type="match status" value="1"/>
</dbReference>
<evidence type="ECO:0008006" key="3">
    <source>
        <dbReference type="Google" id="ProtNLM"/>
    </source>
</evidence>
<reference evidence="1 2" key="1">
    <citation type="submission" date="2013-03" db="EMBL/GenBank/DDBJ databases">
        <authorList>
            <person name="Linke B."/>
        </authorList>
    </citation>
    <scope>NUCLEOTIDE SEQUENCE [LARGE SCALE GENOMIC DNA]</scope>
    <source>
        <strain evidence="1 2">B13</strain>
    </source>
</reference>
<gene>
    <name evidence="1" type="ORF">PKB_3416</name>
</gene>
<name>A0A024HJC9_PSEKB</name>